<dbReference type="AlphaFoldDB" id="A0A4C1Y1T9"/>
<dbReference type="Proteomes" id="UP000299102">
    <property type="component" value="Unassembled WGS sequence"/>
</dbReference>
<sequence length="154" mass="17541">MKMFCSSKLRELRDRFIRREDFQLATFKLSLSSSDRSEQWDGADANNEERGKSFIKGPGCLAGGSGSVYLCASYLFRERTSHVYVTPLFKDRSASVFIITDNVFFSPMFIEKETDKLKTNVGRAPAEDEIGGADKARRERSGLKCLKKTRYKQI</sequence>
<comment type="caution">
    <text evidence="1">The sequence shown here is derived from an EMBL/GenBank/DDBJ whole genome shotgun (WGS) entry which is preliminary data.</text>
</comment>
<proteinExistence type="predicted"/>
<evidence type="ECO:0000313" key="1">
    <source>
        <dbReference type="EMBL" id="GBP69838.1"/>
    </source>
</evidence>
<reference evidence="1 2" key="1">
    <citation type="journal article" date="2019" name="Commun. Biol.">
        <title>The bagworm genome reveals a unique fibroin gene that provides high tensile strength.</title>
        <authorList>
            <person name="Kono N."/>
            <person name="Nakamura H."/>
            <person name="Ohtoshi R."/>
            <person name="Tomita M."/>
            <person name="Numata K."/>
            <person name="Arakawa K."/>
        </authorList>
    </citation>
    <scope>NUCLEOTIDE SEQUENCE [LARGE SCALE GENOMIC DNA]</scope>
</reference>
<dbReference type="EMBL" id="BGZK01001054">
    <property type="protein sequence ID" value="GBP69838.1"/>
    <property type="molecule type" value="Genomic_DNA"/>
</dbReference>
<gene>
    <name evidence="1" type="ORF">EVAR_89342_1</name>
</gene>
<evidence type="ECO:0000313" key="2">
    <source>
        <dbReference type="Proteomes" id="UP000299102"/>
    </source>
</evidence>
<protein>
    <submittedName>
        <fullName evidence="1">Uncharacterized protein</fullName>
    </submittedName>
</protein>
<name>A0A4C1Y1T9_EUMVA</name>
<accession>A0A4C1Y1T9</accession>
<keyword evidence="2" id="KW-1185">Reference proteome</keyword>
<organism evidence="1 2">
    <name type="scientific">Eumeta variegata</name>
    <name type="common">Bagworm moth</name>
    <name type="synonym">Eumeta japonica</name>
    <dbReference type="NCBI Taxonomy" id="151549"/>
    <lineage>
        <taxon>Eukaryota</taxon>
        <taxon>Metazoa</taxon>
        <taxon>Ecdysozoa</taxon>
        <taxon>Arthropoda</taxon>
        <taxon>Hexapoda</taxon>
        <taxon>Insecta</taxon>
        <taxon>Pterygota</taxon>
        <taxon>Neoptera</taxon>
        <taxon>Endopterygota</taxon>
        <taxon>Lepidoptera</taxon>
        <taxon>Glossata</taxon>
        <taxon>Ditrysia</taxon>
        <taxon>Tineoidea</taxon>
        <taxon>Psychidae</taxon>
        <taxon>Oiketicinae</taxon>
        <taxon>Eumeta</taxon>
    </lineage>
</organism>